<comment type="caution">
    <text evidence="5">The sequence shown here is derived from an EMBL/GenBank/DDBJ whole genome shotgun (WGS) entry which is preliminary data.</text>
</comment>
<name>A0A5C4SX78_9BACL</name>
<dbReference type="OrthoDB" id="9800077at2"/>
<keyword evidence="2 3" id="KW-0378">Hydrolase</keyword>
<evidence type="ECO:0000256" key="1">
    <source>
        <dbReference type="ARBA" id="ARBA00001946"/>
    </source>
</evidence>
<gene>
    <name evidence="5" type="ORF">FE784_36495</name>
</gene>
<evidence type="ECO:0000313" key="5">
    <source>
        <dbReference type="EMBL" id="TNJ60034.1"/>
    </source>
</evidence>
<dbReference type="InterPro" id="IPR020084">
    <property type="entry name" value="NUDIX_hydrolase_CS"/>
</dbReference>
<comment type="similarity">
    <text evidence="3">Belongs to the Nudix hydrolase family.</text>
</comment>
<organism evidence="5 6">
    <name type="scientific">Paenibacillus hemerocallicola</name>
    <dbReference type="NCBI Taxonomy" id="1172614"/>
    <lineage>
        <taxon>Bacteria</taxon>
        <taxon>Bacillati</taxon>
        <taxon>Bacillota</taxon>
        <taxon>Bacilli</taxon>
        <taxon>Bacillales</taxon>
        <taxon>Paenibacillaceae</taxon>
        <taxon>Paenibacillus</taxon>
    </lineage>
</organism>
<protein>
    <submittedName>
        <fullName evidence="5">NUDIX hydrolase</fullName>
    </submittedName>
</protein>
<dbReference type="Proteomes" id="UP000307943">
    <property type="component" value="Unassembled WGS sequence"/>
</dbReference>
<dbReference type="PANTHER" id="PTHR43046">
    <property type="entry name" value="GDP-MANNOSE MANNOSYL HYDROLASE"/>
    <property type="match status" value="1"/>
</dbReference>
<dbReference type="PROSITE" id="PS51462">
    <property type="entry name" value="NUDIX"/>
    <property type="match status" value="1"/>
</dbReference>
<dbReference type="SUPFAM" id="SSF55811">
    <property type="entry name" value="Nudix"/>
    <property type="match status" value="1"/>
</dbReference>
<accession>A0A5C4SX78</accession>
<dbReference type="PANTHER" id="PTHR43046:SF14">
    <property type="entry name" value="MUTT_NUDIX FAMILY PROTEIN"/>
    <property type="match status" value="1"/>
</dbReference>
<dbReference type="EMBL" id="VDCQ01000087">
    <property type="protein sequence ID" value="TNJ60034.1"/>
    <property type="molecule type" value="Genomic_DNA"/>
</dbReference>
<evidence type="ECO:0000259" key="4">
    <source>
        <dbReference type="PROSITE" id="PS51462"/>
    </source>
</evidence>
<comment type="cofactor">
    <cofactor evidence="1">
        <name>Mg(2+)</name>
        <dbReference type="ChEBI" id="CHEBI:18420"/>
    </cofactor>
</comment>
<dbReference type="AlphaFoldDB" id="A0A5C4SX78"/>
<dbReference type="Gene3D" id="3.90.79.10">
    <property type="entry name" value="Nucleoside Triphosphate Pyrophosphohydrolase"/>
    <property type="match status" value="1"/>
</dbReference>
<proteinExistence type="inferred from homology"/>
<dbReference type="InterPro" id="IPR000086">
    <property type="entry name" value="NUDIX_hydrolase_dom"/>
</dbReference>
<dbReference type="PROSITE" id="PS00893">
    <property type="entry name" value="NUDIX_BOX"/>
    <property type="match status" value="1"/>
</dbReference>
<sequence length="159" mass="18119">MSLSIRVRVACICTRDNKIVLLKKLVPSYFTYNQLTPPGGGVEQHETLEDACIRELEEETGLRIANPKIVGVASYISHISDSHSVTFFFITNEVAGEPIIKEPHKHIPLWVELSCVNSNEFVPEYYKAVINKSINDKGFFNARFEWLKPDGQFVWSFVD</sequence>
<dbReference type="GO" id="GO:0016787">
    <property type="term" value="F:hydrolase activity"/>
    <property type="evidence" value="ECO:0007669"/>
    <property type="project" value="UniProtKB-KW"/>
</dbReference>
<reference evidence="5 6" key="1">
    <citation type="submission" date="2019-05" db="EMBL/GenBank/DDBJ databases">
        <title>We sequenced the genome of Paenibacillus hemerocallicola KCTC 33185 for further insight into its adaptation and study the phylogeny of Paenibacillus.</title>
        <authorList>
            <person name="Narsing Rao M.P."/>
        </authorList>
    </citation>
    <scope>NUCLEOTIDE SEQUENCE [LARGE SCALE GENOMIC DNA]</scope>
    <source>
        <strain evidence="5 6">KCTC 33185</strain>
    </source>
</reference>
<evidence type="ECO:0000256" key="3">
    <source>
        <dbReference type="RuleBase" id="RU003476"/>
    </source>
</evidence>
<dbReference type="Pfam" id="PF00293">
    <property type="entry name" value="NUDIX"/>
    <property type="match status" value="1"/>
</dbReference>
<dbReference type="PRINTS" id="PR00502">
    <property type="entry name" value="NUDIXFAMILY"/>
</dbReference>
<evidence type="ECO:0000256" key="2">
    <source>
        <dbReference type="ARBA" id="ARBA00022801"/>
    </source>
</evidence>
<dbReference type="InterPro" id="IPR020476">
    <property type="entry name" value="Nudix_hydrolase"/>
</dbReference>
<evidence type="ECO:0000313" key="6">
    <source>
        <dbReference type="Proteomes" id="UP000307943"/>
    </source>
</evidence>
<dbReference type="CDD" id="cd02883">
    <property type="entry name" value="NUDIX_Hydrolase"/>
    <property type="match status" value="1"/>
</dbReference>
<keyword evidence="6" id="KW-1185">Reference proteome</keyword>
<dbReference type="InterPro" id="IPR015797">
    <property type="entry name" value="NUDIX_hydrolase-like_dom_sf"/>
</dbReference>
<feature type="domain" description="Nudix hydrolase" evidence="4">
    <location>
        <begin position="3"/>
        <end position="154"/>
    </location>
</feature>